<dbReference type="SUPFAM" id="SSF52833">
    <property type="entry name" value="Thioredoxin-like"/>
    <property type="match status" value="1"/>
</dbReference>
<dbReference type="GO" id="GO:0017004">
    <property type="term" value="P:cytochrome complex assembly"/>
    <property type="evidence" value="ECO:0007669"/>
    <property type="project" value="UniProtKB-KW"/>
</dbReference>
<reference evidence="6" key="2">
    <citation type="submission" date="2020-09" db="EMBL/GenBank/DDBJ databases">
        <authorList>
            <person name="Sun Q."/>
            <person name="Zhou Y."/>
        </authorList>
    </citation>
    <scope>NUCLEOTIDE SEQUENCE</scope>
    <source>
        <strain evidence="6">CGMCC 1.15966</strain>
    </source>
</reference>
<dbReference type="PANTHER" id="PTHR42852:SF6">
    <property type="entry name" value="THIOL:DISULFIDE INTERCHANGE PROTEIN DSBE"/>
    <property type="match status" value="1"/>
</dbReference>
<dbReference type="InterPro" id="IPR025380">
    <property type="entry name" value="DUF4369"/>
</dbReference>
<dbReference type="PANTHER" id="PTHR42852">
    <property type="entry name" value="THIOL:DISULFIDE INTERCHANGE PROTEIN DSBE"/>
    <property type="match status" value="1"/>
</dbReference>
<proteinExistence type="predicted"/>
<feature type="domain" description="Thioredoxin" evidence="5">
    <location>
        <begin position="219"/>
        <end position="360"/>
    </location>
</feature>
<evidence type="ECO:0000256" key="1">
    <source>
        <dbReference type="ARBA" id="ARBA00004196"/>
    </source>
</evidence>
<dbReference type="InterPro" id="IPR017937">
    <property type="entry name" value="Thioredoxin_CS"/>
</dbReference>
<comment type="subcellular location">
    <subcellularLocation>
        <location evidence="1">Cell envelope</location>
    </subcellularLocation>
</comment>
<dbReference type="GO" id="GO:0016491">
    <property type="term" value="F:oxidoreductase activity"/>
    <property type="evidence" value="ECO:0007669"/>
    <property type="project" value="InterPro"/>
</dbReference>
<dbReference type="InterPro" id="IPR036249">
    <property type="entry name" value="Thioredoxin-like_sf"/>
</dbReference>
<evidence type="ECO:0000313" key="7">
    <source>
        <dbReference type="Proteomes" id="UP000614460"/>
    </source>
</evidence>
<protein>
    <recommendedName>
        <fullName evidence="5">Thioredoxin domain-containing protein</fullName>
    </recommendedName>
</protein>
<dbReference type="Proteomes" id="UP000614460">
    <property type="component" value="Unassembled WGS sequence"/>
</dbReference>
<name>A0A8H9FYG4_9SPHI</name>
<dbReference type="AlphaFoldDB" id="A0A8H9FYG4"/>
<dbReference type="Pfam" id="PF14289">
    <property type="entry name" value="DUF4369"/>
    <property type="match status" value="1"/>
</dbReference>
<gene>
    <name evidence="6" type="ORF">GCM10011516_11250</name>
</gene>
<evidence type="ECO:0000259" key="5">
    <source>
        <dbReference type="PROSITE" id="PS51352"/>
    </source>
</evidence>
<dbReference type="GO" id="GO:0016209">
    <property type="term" value="F:antioxidant activity"/>
    <property type="evidence" value="ECO:0007669"/>
    <property type="project" value="InterPro"/>
</dbReference>
<evidence type="ECO:0000256" key="3">
    <source>
        <dbReference type="ARBA" id="ARBA00023157"/>
    </source>
</evidence>
<keyword evidence="4" id="KW-0676">Redox-active center</keyword>
<accession>A0A8H9FYG4</accession>
<dbReference type="Gene3D" id="3.40.30.10">
    <property type="entry name" value="Glutaredoxin"/>
    <property type="match status" value="1"/>
</dbReference>
<reference evidence="6" key="1">
    <citation type="journal article" date="2014" name="Int. J. Syst. Evol. Microbiol.">
        <title>Complete genome sequence of Corynebacterium casei LMG S-19264T (=DSM 44701T), isolated from a smear-ripened cheese.</title>
        <authorList>
            <consortium name="US DOE Joint Genome Institute (JGI-PGF)"/>
            <person name="Walter F."/>
            <person name="Albersmeier A."/>
            <person name="Kalinowski J."/>
            <person name="Ruckert C."/>
        </authorList>
    </citation>
    <scope>NUCLEOTIDE SEQUENCE</scope>
    <source>
        <strain evidence="6">CGMCC 1.15966</strain>
    </source>
</reference>
<evidence type="ECO:0000256" key="2">
    <source>
        <dbReference type="ARBA" id="ARBA00022748"/>
    </source>
</evidence>
<dbReference type="EMBL" id="BMKM01000002">
    <property type="protein sequence ID" value="GGE15170.1"/>
    <property type="molecule type" value="Genomic_DNA"/>
</dbReference>
<dbReference type="Pfam" id="PF00578">
    <property type="entry name" value="AhpC-TSA"/>
    <property type="match status" value="1"/>
</dbReference>
<organism evidence="6 7">
    <name type="scientific">Sphingobacterium cellulitidis</name>
    <dbReference type="NCBI Taxonomy" id="1768011"/>
    <lineage>
        <taxon>Bacteria</taxon>
        <taxon>Pseudomonadati</taxon>
        <taxon>Bacteroidota</taxon>
        <taxon>Sphingobacteriia</taxon>
        <taxon>Sphingobacteriales</taxon>
        <taxon>Sphingobacteriaceae</taxon>
        <taxon>Sphingobacterium</taxon>
    </lineage>
</organism>
<keyword evidence="7" id="KW-1185">Reference proteome</keyword>
<dbReference type="CDD" id="cd02966">
    <property type="entry name" value="TlpA_like_family"/>
    <property type="match status" value="1"/>
</dbReference>
<comment type="caution">
    <text evidence="6">The sequence shown here is derived from an EMBL/GenBank/DDBJ whole genome shotgun (WGS) entry which is preliminary data.</text>
</comment>
<keyword evidence="3" id="KW-1015">Disulfide bond</keyword>
<dbReference type="PROSITE" id="PS00194">
    <property type="entry name" value="THIOREDOXIN_1"/>
    <property type="match status" value="1"/>
</dbReference>
<dbReference type="InterPro" id="IPR000866">
    <property type="entry name" value="AhpC/TSA"/>
</dbReference>
<dbReference type="InterPro" id="IPR013766">
    <property type="entry name" value="Thioredoxin_domain"/>
</dbReference>
<dbReference type="InterPro" id="IPR050553">
    <property type="entry name" value="Thioredoxin_ResA/DsbE_sf"/>
</dbReference>
<dbReference type="PROSITE" id="PS51352">
    <property type="entry name" value="THIOREDOXIN_2"/>
    <property type="match status" value="1"/>
</dbReference>
<evidence type="ECO:0000313" key="6">
    <source>
        <dbReference type="EMBL" id="GGE15170.1"/>
    </source>
</evidence>
<dbReference type="RefSeq" id="WP_182498859.1">
    <property type="nucleotide sequence ID" value="NZ_BMKM01000002.1"/>
</dbReference>
<dbReference type="GO" id="GO:0030313">
    <property type="term" value="C:cell envelope"/>
    <property type="evidence" value="ECO:0007669"/>
    <property type="project" value="UniProtKB-SubCell"/>
</dbReference>
<keyword evidence="2" id="KW-0201">Cytochrome c-type biogenesis</keyword>
<sequence>MKYLSLLLLIFTYFTVKGQEGSFTINAEITGFPDDTKFHLSSLGKTNDSYIGTMKDGKLTIKGEVLEPSSYRLQAENGPYVSLWIEKGTWKVKGDSSSFDKLIVENSEINKLNREISDQLSPLWDKHSMLYEKIEAEGDKEKKKILINKLSQFGDSIDRVRVINIFSLEPSYPLMQEVYFLRNTLSKDSLKLAYDRFPETIQNGSMGNFIKDFLKTTLLKTGDIAPNIEGKTVDGKLVKLSDLRGKMVLLDFWAAWCGPCRLSNKQLITLYNEYKDKGFEIYSFSIDTNFNAWTKASQEDQITWTNVSDQQGMYSPEAIKYRIQAIPRAYLLDKDGKILEIFRGYSEDNHELIENHLKGL</sequence>
<evidence type="ECO:0000256" key="4">
    <source>
        <dbReference type="ARBA" id="ARBA00023284"/>
    </source>
</evidence>